<evidence type="ECO:0000313" key="1">
    <source>
        <dbReference type="EMBL" id="PWE54354.1"/>
    </source>
</evidence>
<gene>
    <name evidence="1" type="ORF">DEM27_21370</name>
</gene>
<sequence>MIVDAAIVLAADVSSSIDVDQARMQRIGHAEALRSPEVKAAIRDGFVGCIAVTYIEWSSVGSTRTVLPWTRLCDDGDANIAADEIMHRADDGSERIGSGRTSLSFALEASGFLLDHFPGEATRKIIDVSSNGTNNDGLPVAEARDRVVQKGYTINGIVLAREEQGVTSDLADYFRQMVIGGPWAFVAVPDRPFDYVTAIRRKLIREISGIGHRGDNRSIYLVVDDRG</sequence>
<proteinExistence type="predicted"/>
<dbReference type="SUPFAM" id="SSF53300">
    <property type="entry name" value="vWA-like"/>
    <property type="match status" value="1"/>
</dbReference>
<dbReference type="AlphaFoldDB" id="A0A2U2DM16"/>
<dbReference type="OrthoDB" id="9792179at2"/>
<organism evidence="1 2">
    <name type="scientific">Metarhizobium album</name>
    <dbReference type="NCBI Taxonomy" id="2182425"/>
    <lineage>
        <taxon>Bacteria</taxon>
        <taxon>Pseudomonadati</taxon>
        <taxon>Pseudomonadota</taxon>
        <taxon>Alphaproteobacteria</taxon>
        <taxon>Hyphomicrobiales</taxon>
        <taxon>Rhizobiaceae</taxon>
        <taxon>Metarhizobium</taxon>
    </lineage>
</organism>
<dbReference type="EMBL" id="QFBC01000011">
    <property type="protein sequence ID" value="PWE54354.1"/>
    <property type="molecule type" value="Genomic_DNA"/>
</dbReference>
<protein>
    <recommendedName>
        <fullName evidence="3">DUF1194 domain-containing protein</fullName>
    </recommendedName>
</protein>
<evidence type="ECO:0008006" key="3">
    <source>
        <dbReference type="Google" id="ProtNLM"/>
    </source>
</evidence>
<dbReference type="InterPro" id="IPR010607">
    <property type="entry name" value="DUF1194"/>
</dbReference>
<comment type="caution">
    <text evidence="1">The sequence shown here is derived from an EMBL/GenBank/DDBJ whole genome shotgun (WGS) entry which is preliminary data.</text>
</comment>
<dbReference type="InterPro" id="IPR036465">
    <property type="entry name" value="vWFA_dom_sf"/>
</dbReference>
<keyword evidence="2" id="KW-1185">Reference proteome</keyword>
<dbReference type="Pfam" id="PF06707">
    <property type="entry name" value="DUF1194"/>
    <property type="match status" value="1"/>
</dbReference>
<accession>A0A2U2DM16</accession>
<name>A0A2U2DM16_9HYPH</name>
<dbReference type="Proteomes" id="UP000245252">
    <property type="component" value="Unassembled WGS sequence"/>
</dbReference>
<evidence type="ECO:0000313" key="2">
    <source>
        <dbReference type="Proteomes" id="UP000245252"/>
    </source>
</evidence>
<reference evidence="1 2" key="1">
    <citation type="submission" date="2018-05" db="EMBL/GenBank/DDBJ databases">
        <title>The draft genome of strain NS-104.</title>
        <authorList>
            <person name="Hang P."/>
            <person name="Jiang J."/>
        </authorList>
    </citation>
    <scope>NUCLEOTIDE SEQUENCE [LARGE SCALE GENOMIC DNA]</scope>
    <source>
        <strain evidence="1 2">NS-104</strain>
    </source>
</reference>